<dbReference type="SUPFAM" id="SSF57716">
    <property type="entry name" value="Glucocorticoid receptor-like (DNA-binding domain)"/>
    <property type="match status" value="1"/>
</dbReference>
<dbReference type="InterPro" id="IPR013088">
    <property type="entry name" value="Znf_NHR/GATA"/>
</dbReference>
<dbReference type="Pfam" id="PF22732">
    <property type="entry name" value="MSL3_chromo-like"/>
    <property type="match status" value="1"/>
</dbReference>
<dbReference type="GO" id="GO:0006355">
    <property type="term" value="P:regulation of DNA-templated transcription"/>
    <property type="evidence" value="ECO:0007669"/>
    <property type="project" value="InterPro"/>
</dbReference>
<dbReference type="PANTHER" id="PTHR10880">
    <property type="entry name" value="MORTALITY FACTOR 4-LIKE PROTEIN"/>
    <property type="match status" value="1"/>
</dbReference>
<dbReference type="GO" id="GO:0035267">
    <property type="term" value="C:NuA4 histone acetyltransferase complex"/>
    <property type="evidence" value="ECO:0007669"/>
    <property type="project" value="TreeGrafter"/>
</dbReference>
<proteinExistence type="inferred from homology"/>
<feature type="domain" description="GATA-type" evidence="10">
    <location>
        <begin position="426"/>
        <end position="469"/>
    </location>
</feature>
<dbReference type="SMART" id="SM00298">
    <property type="entry name" value="CHROMO"/>
    <property type="match status" value="1"/>
</dbReference>
<keyword evidence="12" id="KW-1185">Reference proteome</keyword>
<dbReference type="Pfam" id="PF00320">
    <property type="entry name" value="GATA"/>
    <property type="match status" value="1"/>
</dbReference>
<dbReference type="OrthoDB" id="124855at2759"/>
<dbReference type="CDD" id="cd18983">
    <property type="entry name" value="CBD_MSL3_like"/>
    <property type="match status" value="1"/>
</dbReference>
<dbReference type="GO" id="GO:0006325">
    <property type="term" value="P:chromatin organization"/>
    <property type="evidence" value="ECO:0007669"/>
    <property type="project" value="UniProtKB-KW"/>
</dbReference>
<evidence type="ECO:0000256" key="1">
    <source>
        <dbReference type="ARBA" id="ARBA00004123"/>
    </source>
</evidence>
<organism evidence="11 12">
    <name type="scientific">Diversispora epigaea</name>
    <dbReference type="NCBI Taxonomy" id="1348612"/>
    <lineage>
        <taxon>Eukaryota</taxon>
        <taxon>Fungi</taxon>
        <taxon>Fungi incertae sedis</taxon>
        <taxon>Mucoromycota</taxon>
        <taxon>Glomeromycotina</taxon>
        <taxon>Glomeromycetes</taxon>
        <taxon>Diversisporales</taxon>
        <taxon>Diversisporaceae</taxon>
        <taxon>Diversispora</taxon>
    </lineage>
</organism>
<dbReference type="Proteomes" id="UP000266861">
    <property type="component" value="Unassembled WGS sequence"/>
</dbReference>
<dbReference type="PROSITE" id="PS00344">
    <property type="entry name" value="GATA_ZN_FINGER_1"/>
    <property type="match status" value="1"/>
</dbReference>
<dbReference type="InterPro" id="IPR016197">
    <property type="entry name" value="Chromo-like_dom_sf"/>
</dbReference>
<dbReference type="GO" id="GO:0008270">
    <property type="term" value="F:zinc ion binding"/>
    <property type="evidence" value="ECO:0007669"/>
    <property type="project" value="UniProtKB-KW"/>
</dbReference>
<dbReference type="PROSITE" id="PS50114">
    <property type="entry name" value="GATA_ZN_FINGER_2"/>
    <property type="match status" value="1"/>
</dbReference>
<dbReference type="InterPro" id="IPR008676">
    <property type="entry name" value="MRG"/>
</dbReference>
<evidence type="ECO:0000259" key="10">
    <source>
        <dbReference type="PROSITE" id="PS50114"/>
    </source>
</evidence>
<dbReference type="GO" id="GO:0032221">
    <property type="term" value="C:Rpd3S complex"/>
    <property type="evidence" value="ECO:0007669"/>
    <property type="project" value="TreeGrafter"/>
</dbReference>
<evidence type="ECO:0000313" key="12">
    <source>
        <dbReference type="Proteomes" id="UP000266861"/>
    </source>
</evidence>
<dbReference type="InterPro" id="IPR026541">
    <property type="entry name" value="MRG_dom"/>
</dbReference>
<keyword evidence="8" id="KW-0479">Metal-binding</keyword>
<dbReference type="GO" id="GO:0043565">
    <property type="term" value="F:sequence-specific DNA binding"/>
    <property type="evidence" value="ECO:0007669"/>
    <property type="project" value="InterPro"/>
</dbReference>
<comment type="similarity">
    <text evidence="2">Belongs to the MRG family.</text>
</comment>
<dbReference type="Gene3D" id="2.30.30.140">
    <property type="match status" value="1"/>
</dbReference>
<keyword evidence="8" id="KW-0862">Zinc</keyword>
<gene>
    <name evidence="11" type="ORF">Glove_406g86</name>
</gene>
<dbReference type="PANTHER" id="PTHR10880:SF15">
    <property type="entry name" value="MSL COMPLEX SUBUNIT 3"/>
    <property type="match status" value="1"/>
</dbReference>
<dbReference type="InterPro" id="IPR053820">
    <property type="entry name" value="MSL3_chromo-like"/>
</dbReference>
<feature type="compositionally biased region" description="Basic and acidic residues" evidence="9">
    <location>
        <begin position="165"/>
        <end position="191"/>
    </location>
</feature>
<reference evidence="11 12" key="1">
    <citation type="submission" date="2018-08" db="EMBL/GenBank/DDBJ databases">
        <title>Genome and evolution of the arbuscular mycorrhizal fungus Diversispora epigaea (formerly Glomus versiforme) and its bacterial endosymbionts.</title>
        <authorList>
            <person name="Sun X."/>
            <person name="Fei Z."/>
            <person name="Harrison M."/>
        </authorList>
    </citation>
    <scope>NUCLEOTIDE SEQUENCE [LARGE SCALE GENOMIC DNA]</scope>
    <source>
        <strain evidence="11 12">IT104</strain>
    </source>
</reference>
<dbReference type="Gene3D" id="1.10.274.30">
    <property type="entry name" value="MRG domain"/>
    <property type="match status" value="1"/>
</dbReference>
<keyword evidence="6" id="KW-0804">Transcription</keyword>
<evidence type="ECO:0000313" key="11">
    <source>
        <dbReference type="EMBL" id="RHZ56096.1"/>
    </source>
</evidence>
<comment type="subcellular location">
    <subcellularLocation>
        <location evidence="1">Nucleus</location>
    </subcellularLocation>
</comment>
<keyword evidence="4" id="KW-0156">Chromatin regulator</keyword>
<evidence type="ECO:0000256" key="7">
    <source>
        <dbReference type="ARBA" id="ARBA00023242"/>
    </source>
</evidence>
<evidence type="ECO:0000256" key="2">
    <source>
        <dbReference type="ARBA" id="ARBA00009093"/>
    </source>
</evidence>
<dbReference type="AlphaFoldDB" id="A0A397H386"/>
<evidence type="ECO:0000256" key="9">
    <source>
        <dbReference type="SAM" id="MobiDB-lite"/>
    </source>
</evidence>
<sequence>MTQAGNKDTKLNFSENEVVLCFHGPLLYEAKILKAENWGSNDSGSGDKGPHYFVHYKGWKKTWDEWVPEERVVKHNEANLARQKQLKETFSNKKKKPTLNKERSISDTDEISSTNKRQKIGTTPEMKKNVQSKRTIFAPDHQNNTQDRQQSSNDEIQEGASAEQNEEHQFEDSMKRDEEIKDDKEEMKGIDENNNDNVNDSQNQQRSKKRSRMEDEEEEEDEYMNRLEIKISIPESLKCKLIDDWENVTKSHSLLKLPRTPNVVDILNHYVEYKRKNLLPNTNISSSSSSSSSSKIEKGDIYTEVANGLQIYFEKTLGNILLYSTERQQYVDIRKQYIEKENAEIYGAEHLLRLFVELPRLLAHSHLDKTATETLEEHLEDFLKFLQKKEEQYFVNEYDRNGMPPARKQKTSNEKKPCGYNNASNNSEGWVCGNCGTSNTPGWRAGETPDQKLCNACGLYYAKYKSHRPSSLWNSQRGKAS</sequence>
<comment type="caution">
    <text evidence="11">The sequence shown here is derived from an EMBL/GenBank/DDBJ whole genome shotgun (WGS) entry which is preliminary data.</text>
</comment>
<evidence type="ECO:0000256" key="5">
    <source>
        <dbReference type="ARBA" id="ARBA00023015"/>
    </source>
</evidence>
<feature type="compositionally biased region" description="Low complexity" evidence="9">
    <location>
        <begin position="195"/>
        <end position="205"/>
    </location>
</feature>
<dbReference type="SUPFAM" id="SSF54160">
    <property type="entry name" value="Chromo domain-like"/>
    <property type="match status" value="1"/>
</dbReference>
<keyword evidence="7" id="KW-0539">Nucleus</keyword>
<dbReference type="Gene3D" id="3.30.50.10">
    <property type="entry name" value="Erythroid Transcription Factor GATA-1, subunit A"/>
    <property type="match status" value="1"/>
</dbReference>
<evidence type="ECO:0000256" key="4">
    <source>
        <dbReference type="ARBA" id="ARBA00022853"/>
    </source>
</evidence>
<dbReference type="Pfam" id="PF05712">
    <property type="entry name" value="MRG"/>
    <property type="match status" value="1"/>
</dbReference>
<feature type="region of interest" description="Disordered" evidence="9">
    <location>
        <begin position="399"/>
        <end position="420"/>
    </location>
</feature>
<evidence type="ECO:0000256" key="6">
    <source>
        <dbReference type="ARBA" id="ARBA00023163"/>
    </source>
</evidence>
<feature type="region of interest" description="Disordered" evidence="9">
    <location>
        <begin position="84"/>
        <end position="221"/>
    </location>
</feature>
<dbReference type="InterPro" id="IPR000953">
    <property type="entry name" value="Chromo/chromo_shadow_dom"/>
</dbReference>
<protein>
    <recommendedName>
        <fullName evidence="3">Chromatin modification-related protein EAF3</fullName>
    </recommendedName>
</protein>
<keyword evidence="8" id="KW-0863">Zinc-finger</keyword>
<name>A0A397H386_9GLOM</name>
<dbReference type="CDD" id="cd00202">
    <property type="entry name" value="ZnF_GATA"/>
    <property type="match status" value="1"/>
</dbReference>
<feature type="compositionally biased region" description="Polar residues" evidence="9">
    <location>
        <begin position="141"/>
        <end position="154"/>
    </location>
</feature>
<dbReference type="InterPro" id="IPR000679">
    <property type="entry name" value="Znf_GATA"/>
</dbReference>
<dbReference type="SMART" id="SM00401">
    <property type="entry name" value="ZnF_GATA"/>
    <property type="match status" value="1"/>
</dbReference>
<evidence type="ECO:0000256" key="8">
    <source>
        <dbReference type="PROSITE-ProRule" id="PRU00094"/>
    </source>
</evidence>
<keyword evidence="5" id="KW-0805">Transcription regulation</keyword>
<dbReference type="EMBL" id="PQFF01000361">
    <property type="protein sequence ID" value="RHZ56096.1"/>
    <property type="molecule type" value="Genomic_DNA"/>
</dbReference>
<accession>A0A397H386</accession>
<dbReference type="STRING" id="1348612.A0A397H386"/>
<dbReference type="PROSITE" id="PS51640">
    <property type="entry name" value="MRG"/>
    <property type="match status" value="1"/>
</dbReference>
<dbReference type="InterPro" id="IPR038217">
    <property type="entry name" value="MRG_C_sf"/>
</dbReference>
<evidence type="ECO:0000256" key="3">
    <source>
        <dbReference type="ARBA" id="ARBA00018505"/>
    </source>
</evidence>